<gene>
    <name evidence="1" type="ORF">DPMN_151361</name>
</gene>
<name>A0A9D4FHG6_DREPO</name>
<reference evidence="1" key="2">
    <citation type="submission" date="2020-11" db="EMBL/GenBank/DDBJ databases">
        <authorList>
            <person name="McCartney M.A."/>
            <person name="Auch B."/>
            <person name="Kono T."/>
            <person name="Mallez S."/>
            <person name="Becker A."/>
            <person name="Gohl D.M."/>
            <person name="Silverstein K.A.T."/>
            <person name="Koren S."/>
            <person name="Bechman K.B."/>
            <person name="Herman A."/>
            <person name="Abrahante J.E."/>
            <person name="Garbe J."/>
        </authorList>
    </citation>
    <scope>NUCLEOTIDE SEQUENCE</scope>
    <source>
        <strain evidence="1">Duluth1</strain>
        <tissue evidence="1">Whole animal</tissue>
    </source>
</reference>
<accession>A0A9D4FHG6</accession>
<dbReference type="AlphaFoldDB" id="A0A9D4FHG6"/>
<dbReference type="EMBL" id="JAIWYP010000007">
    <property type="protein sequence ID" value="KAH3797774.1"/>
    <property type="molecule type" value="Genomic_DNA"/>
</dbReference>
<protein>
    <submittedName>
        <fullName evidence="1">Uncharacterized protein</fullName>
    </submittedName>
</protein>
<evidence type="ECO:0000313" key="2">
    <source>
        <dbReference type="Proteomes" id="UP000828390"/>
    </source>
</evidence>
<organism evidence="1 2">
    <name type="scientific">Dreissena polymorpha</name>
    <name type="common">Zebra mussel</name>
    <name type="synonym">Mytilus polymorpha</name>
    <dbReference type="NCBI Taxonomy" id="45954"/>
    <lineage>
        <taxon>Eukaryota</taxon>
        <taxon>Metazoa</taxon>
        <taxon>Spiralia</taxon>
        <taxon>Lophotrochozoa</taxon>
        <taxon>Mollusca</taxon>
        <taxon>Bivalvia</taxon>
        <taxon>Autobranchia</taxon>
        <taxon>Heteroconchia</taxon>
        <taxon>Euheterodonta</taxon>
        <taxon>Imparidentia</taxon>
        <taxon>Neoheterodontei</taxon>
        <taxon>Myida</taxon>
        <taxon>Dreissenoidea</taxon>
        <taxon>Dreissenidae</taxon>
        <taxon>Dreissena</taxon>
    </lineage>
</organism>
<evidence type="ECO:0000313" key="1">
    <source>
        <dbReference type="EMBL" id="KAH3797774.1"/>
    </source>
</evidence>
<sequence length="82" mass="9894">MAYNVTYGALQSLNIKHLFATREKTMHHKIPRQKLPVYRPEFLEFDRKSNERHKNRARIRPNVNMEFVPEYNIDVPRAPAFR</sequence>
<dbReference type="Proteomes" id="UP000828390">
    <property type="component" value="Unassembled WGS sequence"/>
</dbReference>
<proteinExistence type="predicted"/>
<comment type="caution">
    <text evidence="1">The sequence shown here is derived from an EMBL/GenBank/DDBJ whole genome shotgun (WGS) entry which is preliminary data.</text>
</comment>
<reference evidence="1" key="1">
    <citation type="journal article" date="2019" name="bioRxiv">
        <title>The Genome of the Zebra Mussel, Dreissena polymorpha: A Resource for Invasive Species Research.</title>
        <authorList>
            <person name="McCartney M.A."/>
            <person name="Auch B."/>
            <person name="Kono T."/>
            <person name="Mallez S."/>
            <person name="Zhang Y."/>
            <person name="Obille A."/>
            <person name="Becker A."/>
            <person name="Abrahante J.E."/>
            <person name="Garbe J."/>
            <person name="Badalamenti J.P."/>
            <person name="Herman A."/>
            <person name="Mangelson H."/>
            <person name="Liachko I."/>
            <person name="Sullivan S."/>
            <person name="Sone E.D."/>
            <person name="Koren S."/>
            <person name="Silverstein K.A.T."/>
            <person name="Beckman K.B."/>
            <person name="Gohl D.M."/>
        </authorList>
    </citation>
    <scope>NUCLEOTIDE SEQUENCE</scope>
    <source>
        <strain evidence="1">Duluth1</strain>
        <tissue evidence="1">Whole animal</tissue>
    </source>
</reference>
<keyword evidence="2" id="KW-1185">Reference proteome</keyword>